<dbReference type="AlphaFoldDB" id="A0A165JMN5"/>
<organism evidence="10 11">
    <name type="scientific">Calocera cornea HHB12733</name>
    <dbReference type="NCBI Taxonomy" id="1353952"/>
    <lineage>
        <taxon>Eukaryota</taxon>
        <taxon>Fungi</taxon>
        <taxon>Dikarya</taxon>
        <taxon>Basidiomycota</taxon>
        <taxon>Agaricomycotina</taxon>
        <taxon>Dacrymycetes</taxon>
        <taxon>Dacrymycetales</taxon>
        <taxon>Dacrymycetaceae</taxon>
        <taxon>Calocera</taxon>
    </lineage>
</organism>
<dbReference type="OrthoDB" id="7464992at2759"/>
<evidence type="ECO:0000313" key="11">
    <source>
        <dbReference type="Proteomes" id="UP000076842"/>
    </source>
</evidence>
<feature type="region of interest" description="Disordered" evidence="7">
    <location>
        <begin position="478"/>
        <end position="510"/>
    </location>
</feature>
<dbReference type="PANTHER" id="PTHR22726">
    <property type="entry name" value="METALLOENDOPEPTIDASE OMA1"/>
    <property type="match status" value="1"/>
</dbReference>
<dbReference type="InterPro" id="IPR001915">
    <property type="entry name" value="Peptidase_M48"/>
</dbReference>
<comment type="cofactor">
    <cofactor evidence="1">
        <name>Zn(2+)</name>
        <dbReference type="ChEBI" id="CHEBI:29105"/>
    </cofactor>
</comment>
<keyword evidence="6" id="KW-0482">Metalloprotease</keyword>
<keyword evidence="4" id="KW-0378">Hydrolase</keyword>
<evidence type="ECO:0000259" key="9">
    <source>
        <dbReference type="Pfam" id="PF01435"/>
    </source>
</evidence>
<dbReference type="GO" id="GO:0034982">
    <property type="term" value="P:mitochondrial protein processing"/>
    <property type="evidence" value="ECO:0007669"/>
    <property type="project" value="TreeGrafter"/>
</dbReference>
<evidence type="ECO:0000256" key="8">
    <source>
        <dbReference type="SAM" id="Phobius"/>
    </source>
</evidence>
<keyword evidence="2" id="KW-0645">Protease</keyword>
<gene>
    <name evidence="10" type="ORF">CALCODRAFT_463495</name>
</gene>
<evidence type="ECO:0000256" key="4">
    <source>
        <dbReference type="ARBA" id="ARBA00022801"/>
    </source>
</evidence>
<dbReference type="EMBL" id="KV423919">
    <property type="protein sequence ID" value="KZT62046.1"/>
    <property type="molecule type" value="Genomic_DNA"/>
</dbReference>
<dbReference type="GO" id="GO:0006515">
    <property type="term" value="P:protein quality control for misfolded or incompletely synthesized proteins"/>
    <property type="evidence" value="ECO:0007669"/>
    <property type="project" value="TreeGrafter"/>
</dbReference>
<protein>
    <recommendedName>
        <fullName evidence="9">Peptidase M48 domain-containing protein</fullName>
    </recommendedName>
</protein>
<dbReference type="GO" id="GO:0005743">
    <property type="term" value="C:mitochondrial inner membrane"/>
    <property type="evidence" value="ECO:0007669"/>
    <property type="project" value="TreeGrafter"/>
</dbReference>
<dbReference type="Pfam" id="PF01435">
    <property type="entry name" value="Peptidase_M48"/>
    <property type="match status" value="1"/>
</dbReference>
<feature type="compositionally biased region" description="Polar residues" evidence="7">
    <location>
        <begin position="489"/>
        <end position="500"/>
    </location>
</feature>
<dbReference type="InParanoid" id="A0A165JMN5"/>
<reference evidence="10 11" key="1">
    <citation type="journal article" date="2016" name="Mol. Biol. Evol.">
        <title>Comparative Genomics of Early-Diverging Mushroom-Forming Fungi Provides Insights into the Origins of Lignocellulose Decay Capabilities.</title>
        <authorList>
            <person name="Nagy L.G."/>
            <person name="Riley R."/>
            <person name="Tritt A."/>
            <person name="Adam C."/>
            <person name="Daum C."/>
            <person name="Floudas D."/>
            <person name="Sun H."/>
            <person name="Yadav J.S."/>
            <person name="Pangilinan J."/>
            <person name="Larsson K.H."/>
            <person name="Matsuura K."/>
            <person name="Barry K."/>
            <person name="Labutti K."/>
            <person name="Kuo R."/>
            <person name="Ohm R.A."/>
            <person name="Bhattacharya S.S."/>
            <person name="Shirouzu T."/>
            <person name="Yoshinaga Y."/>
            <person name="Martin F.M."/>
            <person name="Grigoriev I.V."/>
            <person name="Hibbett D.S."/>
        </authorList>
    </citation>
    <scope>NUCLEOTIDE SEQUENCE [LARGE SCALE GENOMIC DNA]</scope>
    <source>
        <strain evidence="10 11">HHB12733</strain>
    </source>
</reference>
<dbReference type="STRING" id="1353952.A0A165JMN5"/>
<dbReference type="GO" id="GO:0004222">
    <property type="term" value="F:metalloendopeptidase activity"/>
    <property type="evidence" value="ECO:0007669"/>
    <property type="project" value="InterPro"/>
</dbReference>
<evidence type="ECO:0000256" key="6">
    <source>
        <dbReference type="ARBA" id="ARBA00023049"/>
    </source>
</evidence>
<dbReference type="Proteomes" id="UP000076842">
    <property type="component" value="Unassembled WGS sequence"/>
</dbReference>
<evidence type="ECO:0000256" key="3">
    <source>
        <dbReference type="ARBA" id="ARBA00022723"/>
    </source>
</evidence>
<evidence type="ECO:0000256" key="2">
    <source>
        <dbReference type="ARBA" id="ARBA00022670"/>
    </source>
</evidence>
<keyword evidence="8" id="KW-1133">Transmembrane helix</keyword>
<dbReference type="PANTHER" id="PTHR22726:SF18">
    <property type="entry name" value="PEPTIDASE M48 DOMAIN-CONTAINING PROTEIN"/>
    <property type="match status" value="1"/>
</dbReference>
<evidence type="ECO:0000313" key="10">
    <source>
        <dbReference type="EMBL" id="KZT62046.1"/>
    </source>
</evidence>
<keyword evidence="5" id="KW-0862">Zinc</keyword>
<keyword evidence="8" id="KW-0812">Transmembrane</keyword>
<keyword evidence="11" id="KW-1185">Reference proteome</keyword>
<accession>A0A165JMN5</accession>
<evidence type="ECO:0000256" key="5">
    <source>
        <dbReference type="ARBA" id="ARBA00022833"/>
    </source>
</evidence>
<evidence type="ECO:0000256" key="1">
    <source>
        <dbReference type="ARBA" id="ARBA00001947"/>
    </source>
</evidence>
<evidence type="ECO:0000256" key="7">
    <source>
        <dbReference type="SAM" id="MobiDB-lite"/>
    </source>
</evidence>
<sequence length="510" mass="56761">MFLRATRGQAPARPLLRSRSVSSPIYALARPALLHRQFSLSSRPFSASSRPLLRPPIPARQPGRQPTPAQVLARHFRATAPRRDVFFVAFPALKAQLLALTRWTLLLLPFVYRYRMWRRYPRFSLVLFQIPVFAICLVLALGLDQSPRTNRWRLLLMSEREELEWARRRFDECIAQDGPLLVAADDPRVAQVHRVCERLVAVLDDVDSPSHYVSAAATQVVDDTPEGQRLRLSQAAGADQAAALAFKPSCTAQSALMPFRPESANPTKQLHTDDWRIYVVDLPRINAFALPTREIFVYTGIINLLEDDTLLAGVLAHEIAHVTQRHAVENAGFVNIAAIAFDIIRGISYSLTISFPLVSDMAGSFINLINDHVADRAYSRKLEMEADVVGLSFMAKAGYNPSMALDLWDAMAAVEEDAAASGQAVSISDKLPFLRTHPTSLQRQKACACLSYQCSLLTSRQNIEKYLPQAMKYYEASPFRRRKPVPPSETEQAASDTTGKQGVAVTPASA</sequence>
<proteinExistence type="predicted"/>
<feature type="domain" description="Peptidase M48" evidence="9">
    <location>
        <begin position="269"/>
        <end position="446"/>
    </location>
</feature>
<keyword evidence="3" id="KW-0479">Metal-binding</keyword>
<dbReference type="CDD" id="cd07331">
    <property type="entry name" value="M48C_Oma1_like"/>
    <property type="match status" value="1"/>
</dbReference>
<dbReference type="Gene3D" id="3.30.2010.10">
    <property type="entry name" value="Metalloproteases ('zincins'), catalytic domain"/>
    <property type="match status" value="1"/>
</dbReference>
<feature type="transmembrane region" description="Helical" evidence="8">
    <location>
        <begin position="123"/>
        <end position="143"/>
    </location>
</feature>
<dbReference type="InterPro" id="IPR051156">
    <property type="entry name" value="Mito/Outer_Membr_Metalloprot"/>
</dbReference>
<dbReference type="GO" id="GO:0046872">
    <property type="term" value="F:metal ion binding"/>
    <property type="evidence" value="ECO:0007669"/>
    <property type="project" value="UniProtKB-KW"/>
</dbReference>
<keyword evidence="8" id="KW-0472">Membrane</keyword>
<name>A0A165JMN5_9BASI</name>